<dbReference type="InterPro" id="IPR028973">
    <property type="entry name" value="PhnB-like"/>
</dbReference>
<evidence type="ECO:0000313" key="3">
    <source>
        <dbReference type="Proteomes" id="UP000559182"/>
    </source>
</evidence>
<dbReference type="PANTHER" id="PTHR33990">
    <property type="entry name" value="PROTEIN YJDN-RELATED"/>
    <property type="match status" value="1"/>
</dbReference>
<keyword evidence="3" id="KW-1185">Reference proteome</keyword>
<dbReference type="AlphaFoldDB" id="A0A839N251"/>
<dbReference type="InterPro" id="IPR009725">
    <property type="entry name" value="3_dmu_93_MTrfase"/>
</dbReference>
<gene>
    <name evidence="2" type="ORF">FHU39_001411</name>
</gene>
<proteinExistence type="predicted"/>
<dbReference type="EMBL" id="JACHVQ010000001">
    <property type="protein sequence ID" value="MBB2891427.1"/>
    <property type="molecule type" value="Genomic_DNA"/>
</dbReference>
<sequence>MAALETSLRPCLWFDDDAEEAMNFYVDLFPDSHIDAIVRYPDESLSEHFTGMAGKVLNGRFTLDGMQFVCLDGGPAFTFNEALSLTVSCADQAEIDRYWDALSAVPEAEQCGWCKDRYGLSWQILPAQLDRLMTGPAAVQALLGMQKIVIAELAAAGAAT</sequence>
<dbReference type="CDD" id="cd06588">
    <property type="entry name" value="PhnB_like"/>
    <property type="match status" value="1"/>
</dbReference>
<protein>
    <submittedName>
        <fullName evidence="2">Putative 3-demethylubiquinone-9 3-methyltransferase (Glyoxalase superfamily)</fullName>
    </submittedName>
</protein>
<dbReference type="SUPFAM" id="SSF54593">
    <property type="entry name" value="Glyoxalase/Bleomycin resistance protein/Dihydroxybiphenyl dioxygenase"/>
    <property type="match status" value="1"/>
</dbReference>
<dbReference type="Proteomes" id="UP000559182">
    <property type="component" value="Unassembled WGS sequence"/>
</dbReference>
<evidence type="ECO:0000259" key="1">
    <source>
        <dbReference type="Pfam" id="PF06983"/>
    </source>
</evidence>
<dbReference type="GO" id="GO:0032259">
    <property type="term" value="P:methylation"/>
    <property type="evidence" value="ECO:0007669"/>
    <property type="project" value="UniProtKB-KW"/>
</dbReference>
<accession>A0A839N251</accession>
<dbReference type="GO" id="GO:0008168">
    <property type="term" value="F:methyltransferase activity"/>
    <property type="evidence" value="ECO:0007669"/>
    <property type="project" value="UniProtKB-KW"/>
</dbReference>
<dbReference type="Pfam" id="PF06983">
    <property type="entry name" value="3-dmu-9_3-mt"/>
    <property type="match status" value="1"/>
</dbReference>
<name>A0A839N251_9MICO</name>
<dbReference type="InterPro" id="IPR029068">
    <property type="entry name" value="Glyas_Bleomycin-R_OHBP_Dase"/>
</dbReference>
<dbReference type="Gene3D" id="3.10.180.10">
    <property type="entry name" value="2,3-Dihydroxybiphenyl 1,2-Dioxygenase, domain 1"/>
    <property type="match status" value="1"/>
</dbReference>
<dbReference type="PIRSF" id="PIRSF021700">
    <property type="entry name" value="3_dmu_93_MTrfase"/>
    <property type="match status" value="1"/>
</dbReference>
<keyword evidence="2" id="KW-0830">Ubiquinone</keyword>
<keyword evidence="2" id="KW-0808">Transferase</keyword>
<feature type="domain" description="PhnB-like" evidence="1">
    <location>
        <begin position="8"/>
        <end position="124"/>
    </location>
</feature>
<dbReference type="RefSeq" id="WP_221185162.1">
    <property type="nucleotide sequence ID" value="NZ_JACHVQ010000001.1"/>
</dbReference>
<comment type="caution">
    <text evidence="2">The sequence shown here is derived from an EMBL/GenBank/DDBJ whole genome shotgun (WGS) entry which is preliminary data.</text>
</comment>
<organism evidence="2 3">
    <name type="scientific">Flexivirga oryzae</name>
    <dbReference type="NCBI Taxonomy" id="1794944"/>
    <lineage>
        <taxon>Bacteria</taxon>
        <taxon>Bacillati</taxon>
        <taxon>Actinomycetota</taxon>
        <taxon>Actinomycetes</taxon>
        <taxon>Micrococcales</taxon>
        <taxon>Dermacoccaceae</taxon>
        <taxon>Flexivirga</taxon>
    </lineage>
</organism>
<keyword evidence="2" id="KW-0489">Methyltransferase</keyword>
<evidence type="ECO:0000313" key="2">
    <source>
        <dbReference type="EMBL" id="MBB2891427.1"/>
    </source>
</evidence>
<reference evidence="2 3" key="1">
    <citation type="submission" date="2020-08" db="EMBL/GenBank/DDBJ databases">
        <title>Sequencing the genomes of 1000 actinobacteria strains.</title>
        <authorList>
            <person name="Klenk H.-P."/>
        </authorList>
    </citation>
    <scope>NUCLEOTIDE SEQUENCE [LARGE SCALE GENOMIC DNA]</scope>
    <source>
        <strain evidence="2 3">DSM 105369</strain>
    </source>
</reference>